<dbReference type="KEGG" id="cim:CIMG_10932"/>
<sequence length="127" mass="13861">MVVSITGTKYEIYVAYCKYISDGFIPPGIAEAGSITRSLLLAAVAPKSWLLGFGSGISSEGGMVKKASEMFNMDNGGERKKGETESDEQKEQRGGHVRLTFTRQLIRASGRSGYVFMRTGKVENRNV</sequence>
<dbReference type="EMBL" id="GG704911">
    <property type="protein sequence ID" value="KJF60025.1"/>
    <property type="molecule type" value="Genomic_DNA"/>
</dbReference>
<gene>
    <name evidence="2" type="ORF">CIMG_10932</name>
</gene>
<evidence type="ECO:0000313" key="3">
    <source>
        <dbReference type="Proteomes" id="UP000001261"/>
    </source>
</evidence>
<evidence type="ECO:0000313" key="2">
    <source>
        <dbReference type="EMBL" id="KJF60025.1"/>
    </source>
</evidence>
<accession>A0A0D8JRP3</accession>
<dbReference type="VEuPathDB" id="FungiDB:CIMG_10932"/>
<dbReference type="GeneID" id="24163488"/>
<dbReference type="RefSeq" id="XP_012214372.1">
    <property type="nucleotide sequence ID" value="XM_012358949.1"/>
</dbReference>
<dbReference type="AlphaFoldDB" id="A0A0D8JRP3"/>
<evidence type="ECO:0000256" key="1">
    <source>
        <dbReference type="SAM" id="MobiDB-lite"/>
    </source>
</evidence>
<proteinExistence type="predicted"/>
<reference evidence="3" key="1">
    <citation type="journal article" date="2009" name="Genome Res.">
        <title>Comparative genomic analyses of the human fungal pathogens Coccidioides and their relatives.</title>
        <authorList>
            <person name="Sharpton T.J."/>
            <person name="Stajich J.E."/>
            <person name="Rounsley S.D."/>
            <person name="Gardner M.J."/>
            <person name="Wortman J.R."/>
            <person name="Jordar V.S."/>
            <person name="Maiti R."/>
            <person name="Kodira C.D."/>
            <person name="Neafsey D.E."/>
            <person name="Zeng Q."/>
            <person name="Hung C.-Y."/>
            <person name="McMahan C."/>
            <person name="Muszewska A."/>
            <person name="Grynberg M."/>
            <person name="Mandel M.A."/>
            <person name="Kellner E.M."/>
            <person name="Barker B.M."/>
            <person name="Galgiani J.N."/>
            <person name="Orbach M.J."/>
            <person name="Kirkland T.N."/>
            <person name="Cole G.T."/>
            <person name="Henn M.R."/>
            <person name="Birren B.W."/>
            <person name="Taylor J.W."/>
        </authorList>
    </citation>
    <scope>NUCLEOTIDE SEQUENCE [LARGE SCALE GENOMIC DNA]</scope>
    <source>
        <strain evidence="3">RS</strain>
    </source>
</reference>
<feature type="region of interest" description="Disordered" evidence="1">
    <location>
        <begin position="71"/>
        <end position="95"/>
    </location>
</feature>
<organism evidence="2 3">
    <name type="scientific">Coccidioides immitis (strain RS)</name>
    <name type="common">Valley fever fungus</name>
    <dbReference type="NCBI Taxonomy" id="246410"/>
    <lineage>
        <taxon>Eukaryota</taxon>
        <taxon>Fungi</taxon>
        <taxon>Dikarya</taxon>
        <taxon>Ascomycota</taxon>
        <taxon>Pezizomycotina</taxon>
        <taxon>Eurotiomycetes</taxon>
        <taxon>Eurotiomycetidae</taxon>
        <taxon>Onygenales</taxon>
        <taxon>Onygenaceae</taxon>
        <taxon>Coccidioides</taxon>
    </lineage>
</organism>
<dbReference type="InParanoid" id="A0A0D8JRP3"/>
<protein>
    <submittedName>
        <fullName evidence="2">Uncharacterized protein</fullName>
    </submittedName>
</protein>
<reference evidence="3" key="2">
    <citation type="journal article" date="2010" name="Genome Res.">
        <title>Population genomic sequencing of Coccidioides fungi reveals recent hybridization and transposon control.</title>
        <authorList>
            <person name="Neafsey D.E."/>
            <person name="Barker B.M."/>
            <person name="Sharpton T.J."/>
            <person name="Stajich J.E."/>
            <person name="Park D.J."/>
            <person name="Whiston E."/>
            <person name="Hung C.-Y."/>
            <person name="McMahan C."/>
            <person name="White J."/>
            <person name="Sykes S."/>
            <person name="Heiman D."/>
            <person name="Young S."/>
            <person name="Zeng Q."/>
            <person name="Abouelleil A."/>
            <person name="Aftuck L."/>
            <person name="Bessette D."/>
            <person name="Brown A."/>
            <person name="FitzGerald M."/>
            <person name="Lui A."/>
            <person name="Macdonald J.P."/>
            <person name="Priest M."/>
            <person name="Orbach M.J."/>
            <person name="Galgiani J.N."/>
            <person name="Kirkland T.N."/>
            <person name="Cole G.T."/>
            <person name="Birren B.W."/>
            <person name="Henn M.R."/>
            <person name="Taylor J.W."/>
            <person name="Rounsley S.D."/>
        </authorList>
    </citation>
    <scope>GENOME REANNOTATION</scope>
    <source>
        <strain evidence="3">RS</strain>
    </source>
</reference>
<dbReference type="Proteomes" id="UP000001261">
    <property type="component" value="Unassembled WGS sequence"/>
</dbReference>
<keyword evidence="3" id="KW-1185">Reference proteome</keyword>
<name>A0A0D8JRP3_COCIM</name>
<feature type="compositionally biased region" description="Basic and acidic residues" evidence="1">
    <location>
        <begin position="76"/>
        <end position="94"/>
    </location>
</feature>